<dbReference type="Proteomes" id="UP000185779">
    <property type="component" value="Unassembled WGS sequence"/>
</dbReference>
<keyword evidence="4" id="KW-1185">Reference proteome</keyword>
<organism evidence="3 4">
    <name type="scientific">Candidatus Syntropharchaeum butanivorans</name>
    <dbReference type="NCBI Taxonomy" id="1839936"/>
    <lineage>
        <taxon>Archaea</taxon>
        <taxon>Methanobacteriati</taxon>
        <taxon>Methanobacteriota</taxon>
        <taxon>Stenosarchaea group</taxon>
        <taxon>Methanomicrobia</taxon>
        <taxon>Methanosarcinales</taxon>
        <taxon>ANME-2 cluster</taxon>
        <taxon>Candidatus Syntropharchaeum</taxon>
    </lineage>
</organism>
<dbReference type="EMBL" id="DRIE01000048">
    <property type="protein sequence ID" value="HEC56822.1"/>
    <property type="molecule type" value="Genomic_DNA"/>
</dbReference>
<dbReference type="InterPro" id="IPR035093">
    <property type="entry name" value="RelE/ParE_toxin_dom_sf"/>
</dbReference>
<keyword evidence="1" id="KW-1277">Toxin-antitoxin system</keyword>
<reference evidence="3 4" key="1">
    <citation type="submission" date="2016-05" db="EMBL/GenBank/DDBJ databases">
        <title>Microbial consortia oxidize butane by reversing methanogenesis.</title>
        <authorList>
            <person name="Laso-Perez R."/>
            <person name="Richter M."/>
            <person name="Wegener G."/>
            <person name="Musat F."/>
        </authorList>
    </citation>
    <scope>NUCLEOTIDE SEQUENCE [LARGE SCALE GENOMIC DNA]</scope>
    <source>
        <strain evidence="3">BOX1</strain>
    </source>
</reference>
<dbReference type="InterPro" id="IPR007712">
    <property type="entry name" value="RelE/ParE_toxin"/>
</dbReference>
<dbReference type="SUPFAM" id="SSF143011">
    <property type="entry name" value="RelE-like"/>
    <property type="match status" value="1"/>
</dbReference>
<dbReference type="EMBL" id="LYOR01000009">
    <property type="protein sequence ID" value="OFV65636.1"/>
    <property type="molecule type" value="Genomic_DNA"/>
</dbReference>
<evidence type="ECO:0000256" key="1">
    <source>
        <dbReference type="ARBA" id="ARBA00022649"/>
    </source>
</evidence>
<evidence type="ECO:0000313" key="2">
    <source>
        <dbReference type="EMBL" id="HEC56822.1"/>
    </source>
</evidence>
<dbReference type="Proteomes" id="UP000885936">
    <property type="component" value="Unassembled WGS sequence"/>
</dbReference>
<dbReference type="STRING" id="1839936.SBU_001446"/>
<dbReference type="PANTHER" id="PTHR38813:SF1">
    <property type="entry name" value="TOXIN RELE1-RELATED"/>
    <property type="match status" value="1"/>
</dbReference>
<protein>
    <submittedName>
        <fullName evidence="3">Plasmid stabilization system protein, RelE/ParE family</fullName>
    </submittedName>
    <submittedName>
        <fullName evidence="2">Type II toxin-antitoxin system RelE/ParE family toxin</fullName>
    </submittedName>
</protein>
<proteinExistence type="predicted"/>
<dbReference type="Gene3D" id="3.30.2310.20">
    <property type="entry name" value="RelE-like"/>
    <property type="match status" value="1"/>
</dbReference>
<gene>
    <name evidence="2" type="ORF">ENI32_02910</name>
    <name evidence="3" type="ORF">SBU_001446</name>
</gene>
<name>A0A1F2P4L0_9EURY</name>
<evidence type="ECO:0000313" key="4">
    <source>
        <dbReference type="Proteomes" id="UP000185779"/>
    </source>
</evidence>
<dbReference type="InterPro" id="IPR052747">
    <property type="entry name" value="TA_system_RelE_toxin"/>
</dbReference>
<comment type="caution">
    <text evidence="3">The sequence shown here is derived from an EMBL/GenBank/DDBJ whole genome shotgun (WGS) entry which is preliminary data.</text>
</comment>
<dbReference type="PANTHER" id="PTHR38813">
    <property type="match status" value="1"/>
</dbReference>
<dbReference type="AlphaFoldDB" id="A0A1F2P4L0"/>
<dbReference type="Pfam" id="PF05016">
    <property type="entry name" value="ParE_toxin"/>
    <property type="match status" value="1"/>
</dbReference>
<sequence length="84" mass="9973">MTYTVYLKKSAEKELKDLPEDVHDRIVKQLLALKGDPRPRGSKKLRGREGYRIRVGDYRILYVIDESKKMVEIVSVAHRRKIYR</sequence>
<reference evidence="2" key="2">
    <citation type="journal article" date="2020" name="mSystems">
        <title>Genome- and Community-Level Interaction Insights into Carbon Utilization and Element Cycling Functions of Hydrothermarchaeota in Hydrothermal Sediment.</title>
        <authorList>
            <person name="Zhou Z."/>
            <person name="Liu Y."/>
            <person name="Xu W."/>
            <person name="Pan J."/>
            <person name="Luo Z.H."/>
            <person name="Li M."/>
        </authorList>
    </citation>
    <scope>NUCLEOTIDE SEQUENCE [LARGE SCALE GENOMIC DNA]</scope>
    <source>
        <strain evidence="2">HyVt-386</strain>
    </source>
</reference>
<evidence type="ECO:0000313" key="3">
    <source>
        <dbReference type="EMBL" id="OFV65636.1"/>
    </source>
</evidence>
<accession>A0A1F2P4L0</accession>